<proteinExistence type="predicted"/>
<evidence type="ECO:0000313" key="4">
    <source>
        <dbReference type="Proteomes" id="UP000039046"/>
    </source>
</evidence>
<sequence>MVVSIIVQDEITVSLSIVLRKLSIFVFVVSFVPYIVQGAISKEVFPALGLLGLAGSALLAVIDLRSRRVRLPETTPRRGSFRKYVTLLADLGLLTFHLSFIIVSIIILSQGGCGWRGYRGGSGAVVMGTYNTLALWTNLLIHGYFILRCLASNKEDDEVAAIIEEGRAAHPRFQPYGDAEETSDETTRLVRASREPVAEASIDASKN</sequence>
<dbReference type="HOGENOM" id="CLU_1327207_0_0_1"/>
<organism evidence="3 4">
    <name type="scientific">[Torrubiella] hemipterigena</name>
    <dbReference type="NCBI Taxonomy" id="1531966"/>
    <lineage>
        <taxon>Eukaryota</taxon>
        <taxon>Fungi</taxon>
        <taxon>Dikarya</taxon>
        <taxon>Ascomycota</taxon>
        <taxon>Pezizomycotina</taxon>
        <taxon>Sordariomycetes</taxon>
        <taxon>Hypocreomycetidae</taxon>
        <taxon>Hypocreales</taxon>
        <taxon>Clavicipitaceae</taxon>
        <taxon>Clavicipitaceae incertae sedis</taxon>
        <taxon>'Torrubiella' clade</taxon>
    </lineage>
</organism>
<keyword evidence="2" id="KW-0812">Transmembrane</keyword>
<keyword evidence="4" id="KW-1185">Reference proteome</keyword>
<dbReference type="Proteomes" id="UP000039046">
    <property type="component" value="Unassembled WGS sequence"/>
</dbReference>
<dbReference type="AlphaFoldDB" id="A0A0A1SXR5"/>
<feature type="transmembrane region" description="Helical" evidence="2">
    <location>
        <begin position="22"/>
        <end position="40"/>
    </location>
</feature>
<reference evidence="3 4" key="1">
    <citation type="journal article" date="2015" name="Genome Announc.">
        <title>Draft Genome Sequence and Gene Annotation of the Entomopathogenic Fungus Verticillium hemipterigenum.</title>
        <authorList>
            <person name="Horn F."/>
            <person name="Habel A."/>
            <person name="Scharf D.H."/>
            <person name="Dworschak J."/>
            <person name="Brakhage A.A."/>
            <person name="Guthke R."/>
            <person name="Hertweck C."/>
            <person name="Linde J."/>
        </authorList>
    </citation>
    <scope>NUCLEOTIDE SEQUENCE [LARGE SCALE GENOMIC DNA]</scope>
</reference>
<name>A0A0A1SXR5_9HYPO</name>
<protein>
    <submittedName>
        <fullName evidence="3">Uncharacterized protein</fullName>
    </submittedName>
</protein>
<accession>A0A0A1SXR5</accession>
<feature type="transmembrane region" description="Helical" evidence="2">
    <location>
        <begin position="128"/>
        <end position="147"/>
    </location>
</feature>
<dbReference type="EMBL" id="CDHN01000002">
    <property type="protein sequence ID" value="CEJ89526.1"/>
    <property type="molecule type" value="Genomic_DNA"/>
</dbReference>
<evidence type="ECO:0000313" key="3">
    <source>
        <dbReference type="EMBL" id="CEJ89526.1"/>
    </source>
</evidence>
<feature type="transmembrane region" description="Helical" evidence="2">
    <location>
        <begin position="84"/>
        <end position="108"/>
    </location>
</feature>
<gene>
    <name evidence="3" type="ORF">VHEMI05367</name>
</gene>
<keyword evidence="2" id="KW-0472">Membrane</keyword>
<feature type="region of interest" description="Disordered" evidence="1">
    <location>
        <begin position="172"/>
        <end position="207"/>
    </location>
</feature>
<evidence type="ECO:0000256" key="1">
    <source>
        <dbReference type="SAM" id="MobiDB-lite"/>
    </source>
</evidence>
<evidence type="ECO:0000256" key="2">
    <source>
        <dbReference type="SAM" id="Phobius"/>
    </source>
</evidence>
<feature type="transmembrane region" description="Helical" evidence="2">
    <location>
        <begin position="46"/>
        <end position="64"/>
    </location>
</feature>
<dbReference type="STRING" id="1531966.A0A0A1SXR5"/>
<keyword evidence="2" id="KW-1133">Transmembrane helix</keyword>
<feature type="compositionally biased region" description="Basic and acidic residues" evidence="1">
    <location>
        <begin position="185"/>
        <end position="197"/>
    </location>
</feature>